<comment type="caution">
    <text evidence="1">The sequence shown here is derived from an EMBL/GenBank/DDBJ whole genome shotgun (WGS) entry which is preliminary data.</text>
</comment>
<gene>
    <name evidence="1" type="ORF">AB4Y32_06630</name>
</gene>
<sequence>MACVRAACRTGAINDRPGQRQFEENVMVRMELRVVLATLAIFVALGGIGLSIHGSLYYLDREVWTGVIAIAIGIVGCVTMLTLWPRDLPGKTPPDHPADDSGPHEHHHHLPSQY</sequence>
<keyword evidence="2" id="KW-1185">Reference proteome</keyword>
<dbReference type="Proteomes" id="UP001558850">
    <property type="component" value="Unassembled WGS sequence"/>
</dbReference>
<organism evidence="1 2">
    <name type="scientific">Paraburkholderia phymatum</name>
    <dbReference type="NCBI Taxonomy" id="148447"/>
    <lineage>
        <taxon>Bacteria</taxon>
        <taxon>Pseudomonadati</taxon>
        <taxon>Pseudomonadota</taxon>
        <taxon>Betaproteobacteria</taxon>
        <taxon>Burkholderiales</taxon>
        <taxon>Burkholderiaceae</taxon>
        <taxon>Paraburkholderia</taxon>
    </lineage>
</organism>
<evidence type="ECO:0000313" key="1">
    <source>
        <dbReference type="EMBL" id="MEX3931486.1"/>
    </source>
</evidence>
<proteinExistence type="predicted"/>
<evidence type="ECO:0000313" key="2">
    <source>
        <dbReference type="Proteomes" id="UP001558850"/>
    </source>
</evidence>
<accession>A0ACC6TVP9</accession>
<reference evidence="1" key="1">
    <citation type="submission" date="2024-07" db="EMBL/GenBank/DDBJ databases">
        <title>A survey of Mimosa microsymbionts across Brazilian biomes reveals a high diversity of Paraburkholderia nodulating endemic species, but also that Cupriavidus is common as a symbiont of widespread species.</title>
        <authorList>
            <person name="Rouws L."/>
            <person name="Barauna A."/>
            <person name="Beukes C."/>
            <person name="Rouws J.R.C."/>
            <person name="De Faria S.M."/>
            <person name="Gross E."/>
            <person name="Bueno Dos Reis Junior F."/>
            <person name="Simon M.F."/>
            <person name="Maluk M."/>
            <person name="Odee D.W."/>
            <person name="Kenicer G."/>
            <person name="Young J.P.W."/>
            <person name="Reis V.M."/>
            <person name="Zilli J."/>
            <person name="James E.K."/>
        </authorList>
    </citation>
    <scope>NUCLEOTIDE SEQUENCE</scope>
    <source>
        <strain evidence="1">EG181B</strain>
    </source>
</reference>
<protein>
    <submittedName>
        <fullName evidence="1">DUF2964 domain-containing protein</fullName>
    </submittedName>
</protein>
<name>A0ACC6TVP9_9BURK</name>
<dbReference type="EMBL" id="JBFRCH010000003">
    <property type="protein sequence ID" value="MEX3931486.1"/>
    <property type="molecule type" value="Genomic_DNA"/>
</dbReference>